<proteinExistence type="predicted"/>
<dbReference type="EMBL" id="OAPG01000009">
    <property type="protein sequence ID" value="SNX85303.1"/>
    <property type="molecule type" value="Genomic_DNA"/>
</dbReference>
<name>A0AAJ5C682_9BASI</name>
<organism evidence="1 2">
    <name type="scientific">Melanopsichium pennsylvanicum</name>
    <dbReference type="NCBI Taxonomy" id="63383"/>
    <lineage>
        <taxon>Eukaryota</taxon>
        <taxon>Fungi</taxon>
        <taxon>Dikarya</taxon>
        <taxon>Basidiomycota</taxon>
        <taxon>Ustilaginomycotina</taxon>
        <taxon>Ustilaginomycetes</taxon>
        <taxon>Ustilaginales</taxon>
        <taxon>Ustilaginaceae</taxon>
        <taxon>Melanopsichium</taxon>
    </lineage>
</organism>
<dbReference type="Proteomes" id="UP001294444">
    <property type="component" value="Unassembled WGS sequence"/>
</dbReference>
<evidence type="ECO:0000313" key="1">
    <source>
        <dbReference type="EMBL" id="SNX85303.1"/>
    </source>
</evidence>
<gene>
    <name evidence="1" type="ORF">MEPE_04012</name>
</gene>
<comment type="caution">
    <text evidence="1">The sequence shown here is derived from an EMBL/GenBank/DDBJ whole genome shotgun (WGS) entry which is preliminary data.</text>
</comment>
<keyword evidence="2" id="KW-1185">Reference proteome</keyword>
<sequence>MQSQFRIHSVLESSPAAPANRLPGSDCLACRLTGFAAMSGLSAYSFAEAYRMGTFRHSPLPVGVKARPLWVQRSTVEQAQGVIRNGKITTMVGVDLIKFMWDVVMMLSLEHELEGMSRRVVPTNTWLVNTSTAVAPTYHIDLVCYHVSLSSRSSRLPTLIKRLARC</sequence>
<dbReference type="AlphaFoldDB" id="A0AAJ5C682"/>
<accession>A0AAJ5C682</accession>
<evidence type="ECO:0008006" key="3">
    <source>
        <dbReference type="Google" id="ProtNLM"/>
    </source>
</evidence>
<evidence type="ECO:0000313" key="2">
    <source>
        <dbReference type="Proteomes" id="UP001294444"/>
    </source>
</evidence>
<reference evidence="1" key="1">
    <citation type="submission" date="2023-10" db="EMBL/GenBank/DDBJ databases">
        <authorList>
            <person name="Guldener U."/>
        </authorList>
    </citation>
    <scope>NUCLEOTIDE SEQUENCE</scope>
    <source>
        <strain evidence="1">Mp4</strain>
    </source>
</reference>
<protein>
    <recommendedName>
        <fullName evidence="3">DUF4536 domain-containing protein</fullName>
    </recommendedName>
</protein>